<evidence type="ECO:0000313" key="5">
    <source>
        <dbReference type="Proteomes" id="UP000019373"/>
    </source>
</evidence>
<evidence type="ECO:0000256" key="2">
    <source>
        <dbReference type="ARBA" id="ARBA00022857"/>
    </source>
</evidence>
<dbReference type="EMBL" id="KE721408">
    <property type="protein sequence ID" value="ERF69434.1"/>
    <property type="molecule type" value="Genomic_DNA"/>
</dbReference>
<evidence type="ECO:0000313" key="4">
    <source>
        <dbReference type="EMBL" id="ERF69434.1"/>
    </source>
</evidence>
<gene>
    <name evidence="4" type="ORF">EPUS_07838</name>
</gene>
<evidence type="ECO:0000256" key="1">
    <source>
        <dbReference type="ARBA" id="ARBA00006484"/>
    </source>
</evidence>
<dbReference type="Gene3D" id="3.40.50.720">
    <property type="entry name" value="NAD(P)-binding Rossmann-like Domain"/>
    <property type="match status" value="1"/>
</dbReference>
<organism evidence="4 5">
    <name type="scientific">Endocarpon pusillum (strain Z07020 / HMAS-L-300199)</name>
    <name type="common">Lichen-forming fungus</name>
    <dbReference type="NCBI Taxonomy" id="1263415"/>
    <lineage>
        <taxon>Eukaryota</taxon>
        <taxon>Fungi</taxon>
        <taxon>Dikarya</taxon>
        <taxon>Ascomycota</taxon>
        <taxon>Pezizomycotina</taxon>
        <taxon>Eurotiomycetes</taxon>
        <taxon>Chaetothyriomycetidae</taxon>
        <taxon>Verrucariales</taxon>
        <taxon>Verrucariaceae</taxon>
        <taxon>Endocarpon</taxon>
    </lineage>
</organism>
<dbReference type="InterPro" id="IPR002347">
    <property type="entry name" value="SDR_fam"/>
</dbReference>
<proteinExistence type="inferred from homology"/>
<comment type="similarity">
    <text evidence="1">Belongs to the short-chain dehydrogenases/reductases (SDR) family.</text>
</comment>
<dbReference type="PANTHER" id="PTHR44229:SF4">
    <property type="entry name" value="15-HYDROXYPROSTAGLANDIN DEHYDROGENASE [NAD(+)]"/>
    <property type="match status" value="1"/>
</dbReference>
<dbReference type="PRINTS" id="PR00081">
    <property type="entry name" value="GDHRDH"/>
</dbReference>
<dbReference type="Pfam" id="PF00106">
    <property type="entry name" value="adh_short"/>
    <property type="match status" value="1"/>
</dbReference>
<dbReference type="PROSITE" id="PS00061">
    <property type="entry name" value="ADH_SHORT"/>
    <property type="match status" value="1"/>
</dbReference>
<dbReference type="GeneID" id="19242717"/>
<name>U1HKF6_ENDPU</name>
<dbReference type="InterPro" id="IPR036291">
    <property type="entry name" value="NAD(P)-bd_dom_sf"/>
</dbReference>
<dbReference type="PANTHER" id="PTHR44229">
    <property type="entry name" value="15-HYDROXYPROSTAGLANDIN DEHYDROGENASE [NAD(+)]"/>
    <property type="match status" value="1"/>
</dbReference>
<keyword evidence="5" id="KW-1185">Reference proteome</keyword>
<dbReference type="OMA" id="NIYFRQP"/>
<dbReference type="GO" id="GO:0005737">
    <property type="term" value="C:cytoplasm"/>
    <property type="evidence" value="ECO:0007669"/>
    <property type="project" value="TreeGrafter"/>
</dbReference>
<accession>U1HKF6</accession>
<keyword evidence="2" id="KW-0521">NADP</keyword>
<dbReference type="AlphaFoldDB" id="U1HKF6"/>
<dbReference type="HOGENOM" id="CLU_010194_13_0_1"/>
<dbReference type="eggNOG" id="KOG4169">
    <property type="taxonomic scope" value="Eukaryota"/>
</dbReference>
<keyword evidence="3" id="KW-0560">Oxidoreductase</keyword>
<dbReference type="Proteomes" id="UP000019373">
    <property type="component" value="Unassembled WGS sequence"/>
</dbReference>
<dbReference type="OrthoDB" id="5371740at2759"/>
<dbReference type="RefSeq" id="XP_007804907.1">
    <property type="nucleotide sequence ID" value="XM_007806716.1"/>
</dbReference>
<reference evidence="5" key="1">
    <citation type="journal article" date="2014" name="BMC Genomics">
        <title>Genome characteristics reveal the impact of lichenization on lichen-forming fungus Endocarpon pusillum Hedwig (Verrucariales, Ascomycota).</title>
        <authorList>
            <person name="Wang Y.-Y."/>
            <person name="Liu B."/>
            <person name="Zhang X.-Y."/>
            <person name="Zhou Q.-M."/>
            <person name="Zhang T."/>
            <person name="Li H."/>
            <person name="Yu Y.-F."/>
            <person name="Zhang X.-L."/>
            <person name="Hao X.-Y."/>
            <person name="Wang M."/>
            <person name="Wang L."/>
            <person name="Wei J.-C."/>
        </authorList>
    </citation>
    <scope>NUCLEOTIDE SEQUENCE [LARGE SCALE GENOMIC DNA]</scope>
    <source>
        <strain evidence="5">Z07020 / HMAS-L-300199</strain>
    </source>
</reference>
<sequence length="310" mass="34144">MSSETPVRTAIITGACSGMGLALTRHLLSSKTICWMIVMADINEKAYFDISPTLSEDVGRVMFERTDVSSWEDNARLFKKAFNWSSAVTDDEKGRIDFFAANAGILDQESIYAHFDLEAEPAKPNLATIEVDLLSSLYGLKLFIHYARKTRAQLPASALFTPAMIITASAVALYQFSIGPQYCAAKSGLVGLTRSVGPKLLAEDNLTVNAILPGLVATALPAAWLLEQCPPEYITPMSLIIEAFDELMKEEIMDGKLTRKTGQCVEVSEDKLHYRKPLEYSSEGARWLLDGDMERRFVTSGPPSTDAKDQ</sequence>
<protein>
    <submittedName>
        <fullName evidence="4">Uncharacterized protein</fullName>
    </submittedName>
</protein>
<dbReference type="InterPro" id="IPR020904">
    <property type="entry name" value="Sc_DH/Rdtase_CS"/>
</dbReference>
<evidence type="ECO:0000256" key="3">
    <source>
        <dbReference type="ARBA" id="ARBA00023002"/>
    </source>
</evidence>
<dbReference type="GO" id="GO:0016616">
    <property type="term" value="F:oxidoreductase activity, acting on the CH-OH group of donors, NAD or NADP as acceptor"/>
    <property type="evidence" value="ECO:0007669"/>
    <property type="project" value="TreeGrafter"/>
</dbReference>
<dbReference type="SUPFAM" id="SSF51735">
    <property type="entry name" value="NAD(P)-binding Rossmann-fold domains"/>
    <property type="match status" value="1"/>
</dbReference>